<dbReference type="RefSeq" id="WP_162424774.1">
    <property type="nucleotide sequence ID" value="NZ_WVIE01000027.1"/>
</dbReference>
<evidence type="ECO:0000313" key="3">
    <source>
        <dbReference type="Proteomes" id="UP000646053"/>
    </source>
</evidence>
<name>A0A8J8CN54_9CYAN</name>
<protein>
    <recommendedName>
        <fullName evidence="4">DUF5331 domain-containing protein</fullName>
    </recommendedName>
</protein>
<dbReference type="Proteomes" id="UP000646053">
    <property type="component" value="Unassembled WGS sequence"/>
</dbReference>
<comment type="caution">
    <text evidence="2">The sequence shown here is derived from an EMBL/GenBank/DDBJ whole genome shotgun (WGS) entry which is preliminary data.</text>
</comment>
<organism evidence="2 3">
    <name type="scientific">Myxacorys almedinensis A</name>
    <dbReference type="NCBI Taxonomy" id="2690445"/>
    <lineage>
        <taxon>Bacteria</taxon>
        <taxon>Bacillati</taxon>
        <taxon>Cyanobacteriota</taxon>
        <taxon>Cyanophyceae</taxon>
        <taxon>Leptolyngbyales</taxon>
        <taxon>Leptolyngbyaceae</taxon>
        <taxon>Myxacorys</taxon>
        <taxon>Myxacorys almedinensis</taxon>
    </lineage>
</organism>
<accession>A0A8J8CN54</accession>
<evidence type="ECO:0000313" key="2">
    <source>
        <dbReference type="EMBL" id="NDJ19250.1"/>
    </source>
</evidence>
<evidence type="ECO:0008006" key="4">
    <source>
        <dbReference type="Google" id="ProtNLM"/>
    </source>
</evidence>
<evidence type="ECO:0000256" key="1">
    <source>
        <dbReference type="SAM" id="MobiDB-lite"/>
    </source>
</evidence>
<dbReference type="EMBL" id="WVIE01000027">
    <property type="protein sequence ID" value="NDJ19250.1"/>
    <property type="molecule type" value="Genomic_DNA"/>
</dbReference>
<dbReference type="AlphaFoldDB" id="A0A8J8CN54"/>
<sequence>MNIDQLRQSLKDKWLTYYQENRRWLIRIAIWVNCDGQRRPSSSFILGTLSVLEPRLTELLPLVVDLSNNPDRIVIALGLNFNPDEMLERASGVRAELDDRRVFLPPAKPSISEQLPRRRPAHQDESCEGTGRSSRTQ</sequence>
<dbReference type="InterPro" id="IPR020346">
    <property type="entry name" value="Uncharacterised_15.3kDa"/>
</dbReference>
<gene>
    <name evidence="2" type="ORF">GS601_18470</name>
</gene>
<keyword evidence="3" id="KW-1185">Reference proteome</keyword>
<feature type="region of interest" description="Disordered" evidence="1">
    <location>
        <begin position="106"/>
        <end position="137"/>
    </location>
</feature>
<proteinExistence type="predicted"/>
<reference evidence="2" key="1">
    <citation type="submission" date="2019-12" db="EMBL/GenBank/DDBJ databases">
        <title>High-Quality draft genome sequences of three cyanobacteria isolated from the limestone walls of the Old Cathedral of Coimbra.</title>
        <authorList>
            <person name="Tiago I."/>
            <person name="Soares F."/>
            <person name="Portugal A."/>
        </authorList>
    </citation>
    <scope>NUCLEOTIDE SEQUENCE</scope>
    <source>
        <strain evidence="2">A</strain>
    </source>
</reference>
<dbReference type="Pfam" id="PF17265">
    <property type="entry name" value="DUF5331"/>
    <property type="match status" value="1"/>
</dbReference>